<comment type="subcellular location">
    <subcellularLocation>
        <location evidence="1 9">Nucleus</location>
    </subcellularLocation>
</comment>
<reference evidence="10" key="2">
    <citation type="submission" date="2021-01" db="EMBL/GenBank/DDBJ databases">
        <authorList>
            <person name="Schikora-Tamarit M.A."/>
        </authorList>
    </citation>
    <scope>NUCLEOTIDE SEQUENCE</scope>
    <source>
        <strain evidence="10">CBS2887</strain>
    </source>
</reference>
<evidence type="ECO:0000256" key="1">
    <source>
        <dbReference type="ARBA" id="ARBA00004123"/>
    </source>
</evidence>
<dbReference type="GO" id="GO:0006357">
    <property type="term" value="P:regulation of transcription by RNA polymerase II"/>
    <property type="evidence" value="ECO:0007669"/>
    <property type="project" value="InterPro"/>
</dbReference>
<dbReference type="GO" id="GO:0003712">
    <property type="term" value="F:transcription coregulator activity"/>
    <property type="evidence" value="ECO:0007669"/>
    <property type="project" value="InterPro"/>
</dbReference>
<dbReference type="Gene3D" id="6.10.250.2610">
    <property type="match status" value="1"/>
</dbReference>
<evidence type="ECO:0000256" key="6">
    <source>
        <dbReference type="ARBA" id="ARBA00023163"/>
    </source>
</evidence>
<dbReference type="PANTHER" id="PTHR13074:SF9">
    <property type="entry name" value="MEDIATOR OF RNA POLYMERASE II TRANSCRIPTION SUBUNIT 8"/>
    <property type="match status" value="1"/>
</dbReference>
<keyword evidence="7 9" id="KW-0539">Nucleus</keyword>
<comment type="caution">
    <text evidence="10">The sequence shown here is derived from an EMBL/GenBank/DDBJ whole genome shotgun (WGS) entry which is preliminary data.</text>
</comment>
<dbReference type="AlphaFoldDB" id="A0A9P8TQN8"/>
<keyword evidence="4 9" id="KW-0805">Transcription regulation</keyword>
<reference evidence="10" key="1">
    <citation type="journal article" date="2021" name="Open Biol.">
        <title>Shared evolutionary footprints suggest mitochondrial oxidative damage underlies multiple complex I losses in fungi.</title>
        <authorList>
            <person name="Schikora-Tamarit M.A."/>
            <person name="Marcet-Houben M."/>
            <person name="Nosek J."/>
            <person name="Gabaldon T."/>
        </authorList>
    </citation>
    <scope>NUCLEOTIDE SEQUENCE</scope>
    <source>
        <strain evidence="10">CBS2887</strain>
    </source>
</reference>
<dbReference type="EMBL" id="JAEUBG010000687">
    <property type="protein sequence ID" value="KAH3687646.1"/>
    <property type="molecule type" value="Genomic_DNA"/>
</dbReference>
<comment type="subunit">
    <text evidence="9">Component of the Mediator complex.</text>
</comment>
<evidence type="ECO:0000256" key="7">
    <source>
        <dbReference type="ARBA" id="ARBA00023242"/>
    </source>
</evidence>
<comment type="function">
    <text evidence="9">Component of the Mediator complex, a coactivator involved in the regulated transcription of nearly all RNA polymerase II-dependent genes. Mediator functions as a bridge to convey information from gene-specific regulatory proteins to the basal RNA polymerase II transcription machinery. Mediator is recruited to promoters by direct interactions with regulatory proteins and serves as a scaffold for the assembly of a functional preinitiation complex with RNA polymerase II and the general transcription factors.</text>
</comment>
<evidence type="ECO:0000256" key="2">
    <source>
        <dbReference type="ARBA" id="ARBA00005716"/>
    </source>
</evidence>
<dbReference type="OrthoDB" id="5329317at2759"/>
<keyword evidence="5 9" id="KW-0010">Activator</keyword>
<evidence type="ECO:0000256" key="4">
    <source>
        <dbReference type="ARBA" id="ARBA00023015"/>
    </source>
</evidence>
<protein>
    <recommendedName>
        <fullName evidence="3 9">Mediator of RNA polymerase II transcription subunit 8</fullName>
    </recommendedName>
    <alternativeName>
        <fullName evidence="8 9">Mediator complex subunit 8</fullName>
    </alternativeName>
</protein>
<dbReference type="GO" id="GO:0000978">
    <property type="term" value="F:RNA polymerase II cis-regulatory region sequence-specific DNA binding"/>
    <property type="evidence" value="ECO:0007669"/>
    <property type="project" value="TreeGrafter"/>
</dbReference>
<sequence length="240" mass="27046">MNALQQQPPQTDIPISYSNVPLDSLESLRLRLTQITHTLAKLSTELKTNPTISSNPASNIPNAQLPSWSSIQSQLTIILTQLRSLAVSLSDHSQVLETTVVYPLPSFPTTEQEGLLTTLMRKKLSPEVVDWIQQAKEVNEGDTALTFTEEEQVMRFCLMEVARLQESFDTLKEREEMRLREQGVIRPITGGKDTNFSTAATGDGVILDEVLKFMYQGISIEEQRVTKEQELKNRMGGRKR</sequence>
<evidence type="ECO:0000256" key="8">
    <source>
        <dbReference type="ARBA" id="ARBA00031261"/>
    </source>
</evidence>
<gene>
    <name evidence="9" type="primary">MED8</name>
    <name evidence="10" type="ORF">WICPIJ_001363</name>
</gene>
<accession>A0A9P8TQN8</accession>
<organism evidence="10 11">
    <name type="scientific">Wickerhamomyces pijperi</name>
    <name type="common">Yeast</name>
    <name type="synonym">Pichia pijperi</name>
    <dbReference type="NCBI Taxonomy" id="599730"/>
    <lineage>
        <taxon>Eukaryota</taxon>
        <taxon>Fungi</taxon>
        <taxon>Dikarya</taxon>
        <taxon>Ascomycota</taxon>
        <taxon>Saccharomycotina</taxon>
        <taxon>Saccharomycetes</taxon>
        <taxon>Phaffomycetales</taxon>
        <taxon>Wickerhamomycetaceae</taxon>
        <taxon>Wickerhamomyces</taxon>
    </lineage>
</organism>
<evidence type="ECO:0000313" key="11">
    <source>
        <dbReference type="Proteomes" id="UP000774326"/>
    </source>
</evidence>
<dbReference type="GO" id="GO:0070847">
    <property type="term" value="C:core mediator complex"/>
    <property type="evidence" value="ECO:0007669"/>
    <property type="project" value="TreeGrafter"/>
</dbReference>
<comment type="similarity">
    <text evidence="2 9">Belongs to the Mediator complex subunit 8 family.</text>
</comment>
<dbReference type="GO" id="GO:0016592">
    <property type="term" value="C:mediator complex"/>
    <property type="evidence" value="ECO:0007669"/>
    <property type="project" value="InterPro"/>
</dbReference>
<evidence type="ECO:0000256" key="9">
    <source>
        <dbReference type="RuleBase" id="RU364144"/>
    </source>
</evidence>
<dbReference type="InterPro" id="IPR019364">
    <property type="entry name" value="Mediatior_Med8_fun/met"/>
</dbReference>
<evidence type="ECO:0000256" key="5">
    <source>
        <dbReference type="ARBA" id="ARBA00023159"/>
    </source>
</evidence>
<dbReference type="Gene3D" id="1.20.58.1710">
    <property type="match status" value="1"/>
</dbReference>
<dbReference type="Pfam" id="PF10232">
    <property type="entry name" value="Med8"/>
    <property type="match status" value="1"/>
</dbReference>
<evidence type="ECO:0000313" key="10">
    <source>
        <dbReference type="EMBL" id="KAH3687646.1"/>
    </source>
</evidence>
<proteinExistence type="inferred from homology"/>
<dbReference type="PANTHER" id="PTHR13074">
    <property type="entry name" value="MEDIATOR OF RNA POLYMERASE II TRANSCRIPTION SUBUNIT 8"/>
    <property type="match status" value="1"/>
</dbReference>
<name>A0A9P8TQN8_WICPI</name>
<keyword evidence="11" id="KW-1185">Reference proteome</keyword>
<dbReference type="Proteomes" id="UP000774326">
    <property type="component" value="Unassembled WGS sequence"/>
</dbReference>
<evidence type="ECO:0000256" key="3">
    <source>
        <dbReference type="ARBA" id="ARBA00020637"/>
    </source>
</evidence>
<keyword evidence="6 9" id="KW-0804">Transcription</keyword>